<name>A0A9J6ZQP7_9BACT</name>
<keyword evidence="1 5" id="KW-0963">Cytoplasm</keyword>
<dbReference type="AlphaFoldDB" id="A0A9J6ZQP7"/>
<dbReference type="InterPro" id="IPR009000">
    <property type="entry name" value="Transl_B-barrel_sf"/>
</dbReference>
<organism evidence="8 9">
    <name type="scientific">Xiashengella succiniciproducens</name>
    <dbReference type="NCBI Taxonomy" id="2949635"/>
    <lineage>
        <taxon>Bacteria</taxon>
        <taxon>Pseudomonadati</taxon>
        <taxon>Bacteroidota</taxon>
        <taxon>Bacteroidia</taxon>
        <taxon>Marinilabiliales</taxon>
        <taxon>Marinilabiliaceae</taxon>
        <taxon>Xiashengella</taxon>
    </lineage>
</organism>
<dbReference type="SUPFAM" id="SSF50346">
    <property type="entry name" value="PRC-barrel domain"/>
    <property type="match status" value="1"/>
</dbReference>
<evidence type="ECO:0000256" key="3">
    <source>
        <dbReference type="ARBA" id="ARBA00022552"/>
    </source>
</evidence>
<accession>A0A9J6ZQP7</accession>
<keyword evidence="2 5" id="KW-0690">Ribosome biogenesis</keyword>
<evidence type="ECO:0000256" key="2">
    <source>
        <dbReference type="ARBA" id="ARBA00022517"/>
    </source>
</evidence>
<dbReference type="GO" id="GO:0042274">
    <property type="term" value="P:ribosomal small subunit biogenesis"/>
    <property type="evidence" value="ECO:0007669"/>
    <property type="project" value="UniProtKB-UniRule"/>
</dbReference>
<evidence type="ECO:0000256" key="5">
    <source>
        <dbReference type="HAMAP-Rule" id="MF_00014"/>
    </source>
</evidence>
<evidence type="ECO:0000256" key="4">
    <source>
        <dbReference type="ARBA" id="ARBA00023186"/>
    </source>
</evidence>
<reference evidence="8" key="1">
    <citation type="submission" date="2022-05" db="EMBL/GenBank/DDBJ databases">
        <authorList>
            <person name="Sun X."/>
        </authorList>
    </citation>
    <scope>NUCLEOTIDE SEQUENCE</scope>
    <source>
        <strain evidence="8">Ai-910</strain>
    </source>
</reference>
<dbReference type="Pfam" id="PF01782">
    <property type="entry name" value="RimM"/>
    <property type="match status" value="1"/>
</dbReference>
<dbReference type="Proteomes" id="UP001056426">
    <property type="component" value="Chromosome"/>
</dbReference>
<dbReference type="SUPFAM" id="SSF50447">
    <property type="entry name" value="Translation proteins"/>
    <property type="match status" value="1"/>
</dbReference>
<evidence type="ECO:0000313" key="9">
    <source>
        <dbReference type="Proteomes" id="UP001056426"/>
    </source>
</evidence>
<dbReference type="GO" id="GO:0006364">
    <property type="term" value="P:rRNA processing"/>
    <property type="evidence" value="ECO:0007669"/>
    <property type="project" value="UniProtKB-UniRule"/>
</dbReference>
<reference evidence="8" key="2">
    <citation type="submission" date="2022-06" db="EMBL/GenBank/DDBJ databases">
        <title>Xiashengella guii gen. nov. sp. nov., a bacterium isolated form anaerobic digestion tank.</title>
        <authorList>
            <person name="Huang H."/>
        </authorList>
    </citation>
    <scope>NUCLEOTIDE SEQUENCE</scope>
    <source>
        <strain evidence="8">Ai-910</strain>
    </source>
</reference>
<dbReference type="PANTHER" id="PTHR33692">
    <property type="entry name" value="RIBOSOME MATURATION FACTOR RIMM"/>
    <property type="match status" value="1"/>
</dbReference>
<evidence type="ECO:0000259" key="6">
    <source>
        <dbReference type="Pfam" id="PF01782"/>
    </source>
</evidence>
<dbReference type="KEGG" id="alkq:M9189_01000"/>
<comment type="similarity">
    <text evidence="5">Belongs to the RimM family.</text>
</comment>
<protein>
    <recommendedName>
        <fullName evidence="5">Ribosome maturation factor RimM</fullName>
    </recommendedName>
</protein>
<comment type="function">
    <text evidence="5">An accessory protein needed during the final step in the assembly of 30S ribosomal subunit, possibly for assembly of the head region. Essential for efficient processing of 16S rRNA. May be needed both before and after RbfA during the maturation of 16S rRNA. It has affinity for free ribosomal 30S subunits but not for 70S ribosomes.</text>
</comment>
<dbReference type="GO" id="GO:0005737">
    <property type="term" value="C:cytoplasm"/>
    <property type="evidence" value="ECO:0007669"/>
    <property type="project" value="UniProtKB-SubCell"/>
</dbReference>
<sequence length="177" mass="19519">MIDKSDLVNIGTLARPHGVGGEVLLRLQPALTGYEPDPDYIFIDLMGGLIPLEVYSLRYKNEQELLLLLDTIDSEEKARRLQGSDVFIDPEQLGEAPDEGDFSLADLIGLSVYDRTAGFIGIVTGIEEISNNPIAYIDHNGSEVMLPVHKDLISNIDLEKQIMKIDAPEGLIELNTD</sequence>
<dbReference type="InterPro" id="IPR011033">
    <property type="entry name" value="PRC_barrel-like_sf"/>
</dbReference>
<dbReference type="Gene3D" id="2.40.30.60">
    <property type="entry name" value="RimM"/>
    <property type="match status" value="1"/>
</dbReference>
<comment type="domain">
    <text evidence="5">The PRC barrel domain binds ribosomal protein uS19.</text>
</comment>
<dbReference type="GO" id="GO:0005840">
    <property type="term" value="C:ribosome"/>
    <property type="evidence" value="ECO:0007669"/>
    <property type="project" value="InterPro"/>
</dbReference>
<gene>
    <name evidence="5 8" type="primary">rimM</name>
    <name evidence="8" type="ORF">M9189_01000</name>
</gene>
<dbReference type="EMBL" id="CP098400">
    <property type="protein sequence ID" value="URW79935.1"/>
    <property type="molecule type" value="Genomic_DNA"/>
</dbReference>
<keyword evidence="3 5" id="KW-0698">rRNA processing</keyword>
<dbReference type="InterPro" id="IPR011961">
    <property type="entry name" value="RimM"/>
</dbReference>
<dbReference type="InterPro" id="IPR056792">
    <property type="entry name" value="PRC_RimM"/>
</dbReference>
<dbReference type="NCBIfam" id="TIGR02273">
    <property type="entry name" value="16S_RimM"/>
    <property type="match status" value="1"/>
</dbReference>
<dbReference type="GO" id="GO:0043022">
    <property type="term" value="F:ribosome binding"/>
    <property type="evidence" value="ECO:0007669"/>
    <property type="project" value="InterPro"/>
</dbReference>
<comment type="subunit">
    <text evidence="5">Binds ribosomal protein uS19.</text>
</comment>
<dbReference type="HAMAP" id="MF_00014">
    <property type="entry name" value="Ribosome_mat_RimM"/>
    <property type="match status" value="1"/>
</dbReference>
<dbReference type="InterPro" id="IPR002676">
    <property type="entry name" value="RimM_N"/>
</dbReference>
<evidence type="ECO:0000259" key="7">
    <source>
        <dbReference type="Pfam" id="PF24986"/>
    </source>
</evidence>
<keyword evidence="9" id="KW-1185">Reference proteome</keyword>
<dbReference type="PANTHER" id="PTHR33692:SF1">
    <property type="entry name" value="RIBOSOME MATURATION FACTOR RIMM"/>
    <property type="match status" value="1"/>
</dbReference>
<evidence type="ECO:0000256" key="1">
    <source>
        <dbReference type="ARBA" id="ARBA00022490"/>
    </source>
</evidence>
<feature type="domain" description="Ribosome maturation factor RimM PRC barrel" evidence="7">
    <location>
        <begin position="106"/>
        <end position="171"/>
    </location>
</feature>
<proteinExistence type="inferred from homology"/>
<dbReference type="InterPro" id="IPR036976">
    <property type="entry name" value="RimM_N_sf"/>
</dbReference>
<evidence type="ECO:0000313" key="8">
    <source>
        <dbReference type="EMBL" id="URW79935.1"/>
    </source>
</evidence>
<dbReference type="RefSeq" id="WP_250724047.1">
    <property type="nucleotide sequence ID" value="NZ_CP098400.1"/>
</dbReference>
<dbReference type="Gene3D" id="2.30.30.240">
    <property type="entry name" value="PRC-barrel domain"/>
    <property type="match status" value="1"/>
</dbReference>
<feature type="domain" description="RimM N-terminal" evidence="6">
    <location>
        <begin position="10"/>
        <end position="91"/>
    </location>
</feature>
<keyword evidence="4 5" id="KW-0143">Chaperone</keyword>
<comment type="subcellular location">
    <subcellularLocation>
        <location evidence="5">Cytoplasm</location>
    </subcellularLocation>
</comment>
<dbReference type="Pfam" id="PF24986">
    <property type="entry name" value="PRC_RimM"/>
    <property type="match status" value="1"/>
</dbReference>